<dbReference type="RefSeq" id="YP_009839308.1">
    <property type="nucleotide sequence ID" value="NC_048720.1"/>
</dbReference>
<dbReference type="Proteomes" id="UP000258408">
    <property type="component" value="Segment"/>
</dbReference>
<protein>
    <submittedName>
        <fullName evidence="1">Uncharacterized protein</fullName>
    </submittedName>
</protein>
<dbReference type="KEGG" id="vg:55599926"/>
<dbReference type="EMBL" id="MH536814">
    <property type="protein sequence ID" value="AXH49256.1"/>
    <property type="molecule type" value="Genomic_DNA"/>
</dbReference>
<name>A0A345L1V4_9CAUD</name>
<evidence type="ECO:0000313" key="1">
    <source>
        <dbReference type="EMBL" id="AXH49256.1"/>
    </source>
</evidence>
<dbReference type="GeneID" id="55599926"/>
<reference evidence="1 2" key="1">
    <citation type="submission" date="2018-06" db="EMBL/GenBank/DDBJ databases">
        <authorList>
            <person name="Luttrell C.E."/>
            <person name="Myers K.N."/>
            <person name="Simpson A.N."/>
            <person name="Sulollari A."/>
            <person name="Suri N."/>
            <person name="Nayek S."/>
            <person name="Bhuiyan S."/>
            <person name="Smith B.R."/>
            <person name="Hughes L.E."/>
            <person name="Garlena R.A."/>
            <person name="Russell D.A."/>
            <person name="Pope W.H."/>
            <person name="Jacobs-Sera D."/>
            <person name="Hatfull G.F."/>
        </authorList>
    </citation>
    <scope>NUCLEOTIDE SEQUENCE [LARGE SCALE GENOMIC DNA]</scope>
</reference>
<evidence type="ECO:0000313" key="2">
    <source>
        <dbReference type="Proteomes" id="UP000258408"/>
    </source>
</evidence>
<accession>A0A345L1V4</accession>
<proteinExistence type="predicted"/>
<sequence>MSYIVYRDVFGMEQDDPLLDKVDKLDDKIIEKYQQGWVDDEFGAGMSLQEAEEYIKSQEYNCWPPPEPRSYDTLLILVQMIKNGEIDINGYL</sequence>
<keyword evidence="2" id="KW-1185">Reference proteome</keyword>
<organism evidence="1 2">
    <name type="scientific">Streptomyces phage Blueeyedbeauty</name>
    <dbReference type="NCBI Taxonomy" id="2250336"/>
    <lineage>
        <taxon>Viruses</taxon>
        <taxon>Duplodnaviria</taxon>
        <taxon>Heunggongvirae</taxon>
        <taxon>Uroviricota</taxon>
        <taxon>Caudoviricetes</taxon>
        <taxon>Stanwilliamsviridae</taxon>
        <taxon>Loccivirinae</taxon>
        <taxon>Annadreamyvirus</taxon>
        <taxon>Annadreamyvirus blueeyedbeauty</taxon>
    </lineage>
</organism>
<gene>
    <name evidence="1" type="primary">136</name>
    <name evidence="1" type="ORF">SEA_BLUEEYEDBEAUTY_136</name>
</gene>